<keyword evidence="1" id="KW-0472">Membrane</keyword>
<gene>
    <name evidence="2" type="primary">ATP8</name>
</gene>
<evidence type="ECO:0000256" key="1">
    <source>
        <dbReference type="SAM" id="Phobius"/>
    </source>
</evidence>
<dbReference type="GeneID" id="32878122"/>
<geneLocation type="mitochondrion" evidence="2"/>
<proteinExistence type="predicted"/>
<keyword evidence="2" id="KW-0496">Mitochondrion</keyword>
<keyword evidence="1" id="KW-0812">Transmembrane</keyword>
<name>A0A1W5KPV2_9NEOP</name>
<dbReference type="RefSeq" id="YP_009363192.1">
    <property type="nucleotide sequence ID" value="NC_034638.1"/>
</dbReference>
<evidence type="ECO:0000313" key="2">
    <source>
        <dbReference type="EMBL" id="AMX21657.1"/>
    </source>
</evidence>
<accession>A0A1W5KPV2</accession>
<dbReference type="CTD" id="4509"/>
<protein>
    <submittedName>
        <fullName evidence="2">ATP synthase F0 subunit 8</fullName>
    </submittedName>
</protein>
<reference evidence="2" key="1">
    <citation type="submission" date="2015-07" db="EMBL/GenBank/DDBJ databases">
        <title>The complete mitogenome of the Paragabara curvicornuta.</title>
        <authorList>
            <person name="Chen Z.S."/>
            <person name="Xu Z."/>
            <person name="Ma L."/>
            <person name="Huang G.H."/>
        </authorList>
    </citation>
    <scope>NUCLEOTIDE SEQUENCE</scope>
</reference>
<organism evidence="2">
    <name type="scientific">Paragabara curvicornuta</name>
    <dbReference type="NCBI Taxonomy" id="1819811"/>
    <lineage>
        <taxon>Eukaryota</taxon>
        <taxon>Metazoa</taxon>
        <taxon>Ecdysozoa</taxon>
        <taxon>Arthropoda</taxon>
        <taxon>Hexapoda</taxon>
        <taxon>Insecta</taxon>
        <taxon>Pterygota</taxon>
        <taxon>Neoptera</taxon>
        <taxon>Endopterygota</taxon>
        <taxon>Lepidoptera</taxon>
        <taxon>Glossata</taxon>
        <taxon>Ditrysia</taxon>
        <taxon>Noctuoidea</taxon>
        <taxon>Erebidae</taxon>
        <taxon>Hypeninae</taxon>
        <taxon>Paragabara</taxon>
    </lineage>
</organism>
<sequence length="50" mass="6393">MMPINWIISFLFFLSIYLIFNIMNYYIYNINFNNNNDQLNFKFKNLNWKW</sequence>
<dbReference type="EMBL" id="KT362742">
    <property type="protein sequence ID" value="AMX21657.1"/>
    <property type="molecule type" value="Genomic_DNA"/>
</dbReference>
<feature type="transmembrane region" description="Helical" evidence="1">
    <location>
        <begin position="6"/>
        <end position="28"/>
    </location>
</feature>
<dbReference type="AlphaFoldDB" id="A0A1W5KPV2"/>
<keyword evidence="1" id="KW-1133">Transmembrane helix</keyword>